<evidence type="ECO:0000256" key="2">
    <source>
        <dbReference type="ARBA" id="ARBA00009840"/>
    </source>
</evidence>
<reference evidence="7 8" key="1">
    <citation type="journal article" date="2004" name="Int. J. Syst. Evol. Microbiol.">
        <title>Kaistella koreensis gen. nov., sp. nov., a novel member of the Chryseobacterium-Bergeyella-Riemerella branch.</title>
        <authorList>
            <person name="Kim M.K."/>
            <person name="Im W.T."/>
            <person name="Shin Y.K."/>
            <person name="Lim J.H."/>
            <person name="Kim S.H."/>
            <person name="Lee B.C."/>
            <person name="Park M.Y."/>
            <person name="Lee K.Y."/>
            <person name="Lee S.T."/>
        </authorList>
    </citation>
    <scope>NUCLEOTIDE SEQUENCE [LARGE SCALE GENOMIC DNA]</scope>
    <source>
        <strain evidence="7 8">CCUG 49689</strain>
    </source>
</reference>
<feature type="transmembrane region" description="Helical" evidence="6">
    <location>
        <begin position="6"/>
        <end position="23"/>
    </location>
</feature>
<keyword evidence="6" id="KW-1133">Transmembrane helix</keyword>
<organism evidence="7 8">
    <name type="scientific">Chryseobacterium koreense CCUG 49689</name>
    <dbReference type="NCBI Taxonomy" id="1304281"/>
    <lineage>
        <taxon>Bacteria</taxon>
        <taxon>Pseudomonadati</taxon>
        <taxon>Bacteroidota</taxon>
        <taxon>Flavobacteriia</taxon>
        <taxon>Flavobacteriales</taxon>
        <taxon>Weeksellaceae</taxon>
        <taxon>Chryseobacterium group</taxon>
        <taxon>Chryseobacterium</taxon>
    </lineage>
</organism>
<protein>
    <submittedName>
        <fullName evidence="7">Recombinase RmuC</fullName>
    </submittedName>
</protein>
<keyword evidence="6" id="KW-0812">Transmembrane</keyword>
<proteinExistence type="inferred from homology"/>
<feature type="coiled-coil region" evidence="5">
    <location>
        <begin position="47"/>
        <end position="169"/>
    </location>
</feature>
<evidence type="ECO:0000313" key="8">
    <source>
        <dbReference type="Proteomes" id="UP000035900"/>
    </source>
</evidence>
<keyword evidence="3 5" id="KW-0175">Coiled coil</keyword>
<evidence type="ECO:0000256" key="5">
    <source>
        <dbReference type="SAM" id="Coils"/>
    </source>
</evidence>
<keyword evidence="6" id="KW-0472">Membrane</keyword>
<dbReference type="PANTHER" id="PTHR30563:SF0">
    <property type="entry name" value="DNA RECOMBINATION PROTEIN RMUC"/>
    <property type="match status" value="1"/>
</dbReference>
<dbReference type="PANTHER" id="PTHR30563">
    <property type="entry name" value="DNA RECOMBINATION PROTEIN RMUC"/>
    <property type="match status" value="1"/>
</dbReference>
<dbReference type="InterPro" id="IPR003798">
    <property type="entry name" value="DNA_recombination_RmuC"/>
</dbReference>
<evidence type="ECO:0000256" key="4">
    <source>
        <dbReference type="ARBA" id="ARBA00023172"/>
    </source>
</evidence>
<keyword evidence="8" id="KW-1185">Reference proteome</keyword>
<dbReference type="AlphaFoldDB" id="A0A0J7IW85"/>
<sequence>MTTLFIGFIFGAILGAVVLYFMLKSGNVPRKDFEELNNNYIRTSSDLQNSNQKISELNEHFEQEKNLTKELYELKSALEKDIAQINAVNDSQTQKINEQQRDLQIQTEKIDALSAEKQNLIAIKSELSAQNESLQKRFEEQKEEIIKLQEAAKNEFKNLANEILDEKTRKFTETNKENLDLLLKPLGENLESFKKRVNEVYEQETRERSSLNTVIKMMMDQTNKISQEANNLATALKGQTKTQGDWGEMILERILEDSGLTKDREYFTQYNIKNEHGENQRPDFVLQLPGNQLVIIDSKVSLNAYERMVSAENEEDRKANLQLHIAAVKKHIDTLAQKRYDNLKEALDFTIMFIPVEPAFLTAVQYDPNLWNYAYKKHIILLSPTNLIAYLKLISDVWKRADQNRNAEEIARQAGALFDKFEGFVADLLKIGRKMDDAKSDYENAMKKLSTGRGNLVGSVQRIKQLGASTKKHLPESLLERANDQSEISLFDEENENTASES</sequence>
<evidence type="ECO:0000256" key="6">
    <source>
        <dbReference type="SAM" id="Phobius"/>
    </source>
</evidence>
<gene>
    <name evidence="7" type="ORF">ACM44_14305</name>
</gene>
<comment type="caution">
    <text evidence="7">The sequence shown here is derived from an EMBL/GenBank/DDBJ whole genome shotgun (WGS) entry which is preliminary data.</text>
</comment>
<dbReference type="Proteomes" id="UP000035900">
    <property type="component" value="Unassembled WGS sequence"/>
</dbReference>
<dbReference type="EMBL" id="LFNG01000039">
    <property type="protein sequence ID" value="KMQ70071.1"/>
    <property type="molecule type" value="Genomic_DNA"/>
</dbReference>
<dbReference type="Pfam" id="PF02646">
    <property type="entry name" value="RmuC"/>
    <property type="match status" value="1"/>
</dbReference>
<evidence type="ECO:0000313" key="7">
    <source>
        <dbReference type="EMBL" id="KMQ70071.1"/>
    </source>
</evidence>
<dbReference type="STRING" id="1304281.ACM44_14305"/>
<evidence type="ECO:0000256" key="1">
    <source>
        <dbReference type="ARBA" id="ARBA00003416"/>
    </source>
</evidence>
<accession>A0A0J7IW85</accession>
<keyword evidence="4" id="KW-0233">DNA recombination</keyword>
<comment type="similarity">
    <text evidence="2">Belongs to the RmuC family.</text>
</comment>
<evidence type="ECO:0000256" key="3">
    <source>
        <dbReference type="ARBA" id="ARBA00023054"/>
    </source>
</evidence>
<name>A0A0J7IW85_9FLAO</name>
<dbReference type="GO" id="GO:0006310">
    <property type="term" value="P:DNA recombination"/>
    <property type="evidence" value="ECO:0007669"/>
    <property type="project" value="UniProtKB-KW"/>
</dbReference>
<comment type="function">
    <text evidence="1">Involved in DNA recombination.</text>
</comment>
<dbReference type="PATRIC" id="fig|1304281.5.peg.3111"/>